<evidence type="ECO:0000313" key="1">
    <source>
        <dbReference type="EMBL" id="MCD9646384.1"/>
    </source>
</evidence>
<proteinExistence type="predicted"/>
<gene>
    <name evidence="1" type="ORF">HAX54_036167</name>
</gene>
<dbReference type="Proteomes" id="UP000823775">
    <property type="component" value="Unassembled WGS sequence"/>
</dbReference>
<comment type="caution">
    <text evidence="1">The sequence shown here is derived from an EMBL/GenBank/DDBJ whole genome shotgun (WGS) entry which is preliminary data.</text>
</comment>
<reference evidence="1 2" key="1">
    <citation type="journal article" date="2021" name="BMC Genomics">
        <title>Datura genome reveals duplications of psychoactive alkaloid biosynthetic genes and high mutation rate following tissue culture.</title>
        <authorList>
            <person name="Rajewski A."/>
            <person name="Carter-House D."/>
            <person name="Stajich J."/>
            <person name="Litt A."/>
        </authorList>
    </citation>
    <scope>NUCLEOTIDE SEQUENCE [LARGE SCALE GENOMIC DNA]</scope>
    <source>
        <strain evidence="1">AR-01</strain>
    </source>
</reference>
<accession>A0ABS8VI39</accession>
<protein>
    <submittedName>
        <fullName evidence="1">Uncharacterized protein</fullName>
    </submittedName>
</protein>
<dbReference type="EMBL" id="JACEIK010004771">
    <property type="protein sequence ID" value="MCD9646384.1"/>
    <property type="molecule type" value="Genomic_DNA"/>
</dbReference>
<keyword evidence="2" id="KW-1185">Reference proteome</keyword>
<organism evidence="1 2">
    <name type="scientific">Datura stramonium</name>
    <name type="common">Jimsonweed</name>
    <name type="synonym">Common thornapple</name>
    <dbReference type="NCBI Taxonomy" id="4076"/>
    <lineage>
        <taxon>Eukaryota</taxon>
        <taxon>Viridiplantae</taxon>
        <taxon>Streptophyta</taxon>
        <taxon>Embryophyta</taxon>
        <taxon>Tracheophyta</taxon>
        <taxon>Spermatophyta</taxon>
        <taxon>Magnoliopsida</taxon>
        <taxon>eudicotyledons</taxon>
        <taxon>Gunneridae</taxon>
        <taxon>Pentapetalae</taxon>
        <taxon>asterids</taxon>
        <taxon>lamiids</taxon>
        <taxon>Solanales</taxon>
        <taxon>Solanaceae</taxon>
        <taxon>Solanoideae</taxon>
        <taxon>Datureae</taxon>
        <taxon>Datura</taxon>
    </lineage>
</organism>
<feature type="non-terminal residue" evidence="1">
    <location>
        <position position="1"/>
    </location>
</feature>
<evidence type="ECO:0000313" key="2">
    <source>
        <dbReference type="Proteomes" id="UP000823775"/>
    </source>
</evidence>
<name>A0ABS8VI39_DATST</name>
<sequence length="50" mass="5891">ASGHVKRRPFFKHPDGILEVVGALWRVCVTRRSYLDSYEEDGDLENTWRQ</sequence>